<dbReference type="EnsemblFungi" id="CEF76075">
    <property type="protein sequence ID" value="CEF76075"/>
    <property type="gene ID" value="FGRRES_15616"/>
</dbReference>
<reference evidence="2 4" key="3">
    <citation type="journal article" date="2015" name="BMC Genomics">
        <title>The completed genome sequence of the pathogenic ascomycete fungus Fusarium graminearum.</title>
        <authorList>
            <person name="King R."/>
            <person name="Urban M."/>
            <person name="Hammond-Kosack M.C."/>
            <person name="Hassani-Pak K."/>
            <person name="Hammond-Kosack K.E."/>
        </authorList>
    </citation>
    <scope>NUCLEOTIDE SEQUENCE [LARGE SCALE GENOMIC DNA]</scope>
    <source>
        <strain evidence="4">ATCC MYA-4620 / CBS 123657 / FGSC 9075 / NRRL 31084 / PH-1</strain>
        <strain evidence="2">PH-1</strain>
    </source>
</reference>
<proteinExistence type="predicted"/>
<dbReference type="EMBL" id="HG970332">
    <property type="protein sequence ID" value="CEF76075.1"/>
    <property type="molecule type" value="Genomic_DNA"/>
</dbReference>
<reference evidence="3 4" key="1">
    <citation type="journal article" date="2007" name="Science">
        <title>The Fusarium graminearum genome reveals a link between localized polymorphism and pathogen specialization.</title>
        <authorList>
            <person name="Cuomo C.A."/>
            <person name="Gueldener U."/>
            <person name="Xu J.-R."/>
            <person name="Trail F."/>
            <person name="Turgeon B.G."/>
            <person name="Di Pietro A."/>
            <person name="Walton J.D."/>
            <person name="Ma L.-J."/>
            <person name="Baker S.E."/>
            <person name="Rep M."/>
            <person name="Adam G."/>
            <person name="Antoniw J."/>
            <person name="Baldwin T."/>
            <person name="Calvo S.E."/>
            <person name="Chang Y.-L."/>
            <person name="DeCaprio D."/>
            <person name="Gale L.R."/>
            <person name="Gnerre S."/>
            <person name="Goswami R.S."/>
            <person name="Hammond-Kosack K."/>
            <person name="Harris L.J."/>
            <person name="Hilburn K."/>
            <person name="Kennell J.C."/>
            <person name="Kroken S."/>
            <person name="Magnuson J.K."/>
            <person name="Mannhaupt G."/>
            <person name="Mauceli E.W."/>
            <person name="Mewes H.-W."/>
            <person name="Mitterbauer R."/>
            <person name="Muehlbauer G."/>
            <person name="Muensterkoetter M."/>
            <person name="Nelson D."/>
            <person name="O'Donnell K."/>
            <person name="Ouellet T."/>
            <person name="Qi W."/>
            <person name="Quesneville H."/>
            <person name="Roncero M.I.G."/>
            <person name="Seong K.-Y."/>
            <person name="Tetko I.V."/>
            <person name="Urban M."/>
            <person name="Waalwijk C."/>
            <person name="Ward T.J."/>
            <person name="Yao J."/>
            <person name="Birren B.W."/>
            <person name="Kistler H.C."/>
        </authorList>
    </citation>
    <scope>NUCLEOTIDE SEQUENCE [LARGE SCALE GENOMIC DNA]</scope>
    <source>
        <strain evidence="4">ATCC MYA-4620 / CBS 123657 / FGSC 9075 / NRRL 31084 / PH-1</strain>
        <strain evidence="3">PH-1 / ATCC MYA-4620 / FGSC 9075 / NRRL 31084</strain>
    </source>
</reference>
<evidence type="ECO:0000313" key="2">
    <source>
        <dbReference type="EMBL" id="CEF76075.1"/>
    </source>
</evidence>
<accession>A0A098DC99</accession>
<reference evidence="3" key="4">
    <citation type="submission" date="2017-01" db="UniProtKB">
        <authorList>
            <consortium name="EnsemblFungi"/>
        </authorList>
    </citation>
    <scope>IDENTIFICATION</scope>
    <source>
        <strain evidence="3">PH-1 / ATCC MYA-4620 / FGSC 9075 / NRRL 31084</strain>
    </source>
</reference>
<evidence type="ECO:0000256" key="1">
    <source>
        <dbReference type="SAM" id="MobiDB-lite"/>
    </source>
</evidence>
<sequence>MHPVNLTHENPQGQGQGFLGALRVQIRHPGGCFEMAHLSAMSDSAKTRSKVRRAMSDSIPWMVGGKANSTQETTDPADRNNLQLAR</sequence>
<dbReference type="InParanoid" id="A0A098DC99"/>
<organism evidence="2 4">
    <name type="scientific">Gibberella zeae (strain ATCC MYA-4620 / CBS 123657 / FGSC 9075 / NRRL 31084 / PH-1)</name>
    <name type="common">Wheat head blight fungus</name>
    <name type="synonym">Fusarium graminearum</name>
    <dbReference type="NCBI Taxonomy" id="229533"/>
    <lineage>
        <taxon>Eukaryota</taxon>
        <taxon>Fungi</taxon>
        <taxon>Dikarya</taxon>
        <taxon>Ascomycota</taxon>
        <taxon>Pezizomycotina</taxon>
        <taxon>Sordariomycetes</taxon>
        <taxon>Hypocreomycetidae</taxon>
        <taxon>Hypocreales</taxon>
        <taxon>Nectriaceae</taxon>
        <taxon>Fusarium</taxon>
    </lineage>
</organism>
<gene>
    <name evidence="2" type="ORF">FGRAMPH1_01T08545</name>
</gene>
<evidence type="ECO:0000313" key="3">
    <source>
        <dbReference type="EnsemblFungi" id="CEF76075"/>
    </source>
</evidence>
<reference evidence="3 4" key="2">
    <citation type="journal article" date="2010" name="Nature">
        <title>Comparative genomics reveals mobile pathogenicity chromosomes in Fusarium.</title>
        <authorList>
            <person name="Ma L.J."/>
            <person name="van der Does H.C."/>
            <person name="Borkovich K.A."/>
            <person name="Coleman J.J."/>
            <person name="Daboussi M.J."/>
            <person name="Di Pietro A."/>
            <person name="Dufresne M."/>
            <person name="Freitag M."/>
            <person name="Grabherr M."/>
            <person name="Henrissat B."/>
            <person name="Houterman P.M."/>
            <person name="Kang S."/>
            <person name="Shim W.B."/>
            <person name="Woloshuk C."/>
            <person name="Xie X."/>
            <person name="Xu J.R."/>
            <person name="Antoniw J."/>
            <person name="Baker S.E."/>
            <person name="Bluhm B.H."/>
            <person name="Breakspear A."/>
            <person name="Brown D.W."/>
            <person name="Butchko R.A."/>
            <person name="Chapman S."/>
            <person name="Coulson R."/>
            <person name="Coutinho P.M."/>
            <person name="Danchin E.G."/>
            <person name="Diener A."/>
            <person name="Gale L.R."/>
            <person name="Gardiner D.M."/>
            <person name="Goff S."/>
            <person name="Hammond-Kosack K.E."/>
            <person name="Hilburn K."/>
            <person name="Hua-Van A."/>
            <person name="Jonkers W."/>
            <person name="Kazan K."/>
            <person name="Kodira C.D."/>
            <person name="Koehrsen M."/>
            <person name="Kumar L."/>
            <person name="Lee Y.H."/>
            <person name="Li L."/>
            <person name="Manners J.M."/>
            <person name="Miranda-Saavedra D."/>
            <person name="Mukherjee M."/>
            <person name="Park G."/>
            <person name="Park J."/>
            <person name="Park S.Y."/>
            <person name="Proctor R.H."/>
            <person name="Regev A."/>
            <person name="Ruiz-Roldan M.C."/>
            <person name="Sain D."/>
            <person name="Sakthikumar S."/>
            <person name="Sykes S."/>
            <person name="Schwartz D.C."/>
            <person name="Turgeon B.G."/>
            <person name="Wapinski I."/>
            <person name="Yoder O."/>
            <person name="Young S."/>
            <person name="Zeng Q."/>
            <person name="Zhou S."/>
            <person name="Galagan J."/>
            <person name="Cuomo C.A."/>
            <person name="Kistler H.C."/>
            <person name="Rep M."/>
        </authorList>
    </citation>
    <scope>GENOME REANNOTATION</scope>
    <source>
        <strain evidence="4">ATCC MYA-4620 / CBS 123657 / FGSC 9075 / NRRL 31084 / PH-1</strain>
        <strain evidence="3">PH-1 / ATCC MYA-4620 / FGSC 9075 / NRRL 31084</strain>
    </source>
</reference>
<dbReference type="AlphaFoldDB" id="A0A098DC99"/>
<accession>A0A0E0RXV0</accession>
<name>A0A098DC99_GIBZE</name>
<dbReference type="VEuPathDB" id="FungiDB:FGRAMPH1_01G08545"/>
<protein>
    <submittedName>
        <fullName evidence="2">Chromosome 1, complete genome</fullName>
    </submittedName>
</protein>
<feature type="region of interest" description="Disordered" evidence="1">
    <location>
        <begin position="61"/>
        <end position="86"/>
    </location>
</feature>
<evidence type="ECO:0000313" key="4">
    <source>
        <dbReference type="Proteomes" id="UP000070720"/>
    </source>
</evidence>
<dbReference type="Proteomes" id="UP000070720">
    <property type="component" value="Chromosome 1"/>
</dbReference>
<feature type="compositionally biased region" description="Polar residues" evidence="1">
    <location>
        <begin position="67"/>
        <end position="86"/>
    </location>
</feature>
<keyword evidence="4" id="KW-1185">Reference proteome</keyword>